<name>A0ACC0VA67_9HYPO</name>
<organism evidence="1 2">
    <name type="scientific">Trichothecium roseum</name>
    <dbReference type="NCBI Taxonomy" id="47278"/>
    <lineage>
        <taxon>Eukaryota</taxon>
        <taxon>Fungi</taxon>
        <taxon>Dikarya</taxon>
        <taxon>Ascomycota</taxon>
        <taxon>Pezizomycotina</taxon>
        <taxon>Sordariomycetes</taxon>
        <taxon>Hypocreomycetidae</taxon>
        <taxon>Hypocreales</taxon>
        <taxon>Hypocreales incertae sedis</taxon>
        <taxon>Trichothecium</taxon>
    </lineage>
</organism>
<keyword evidence="2" id="KW-1185">Reference proteome</keyword>
<protein>
    <submittedName>
        <fullName evidence="1">Uncharacterized protein</fullName>
    </submittedName>
</protein>
<proteinExistence type="predicted"/>
<comment type="caution">
    <text evidence="1">The sequence shown here is derived from an EMBL/GenBank/DDBJ whole genome shotgun (WGS) entry which is preliminary data.</text>
</comment>
<accession>A0ACC0VA67</accession>
<dbReference type="EMBL" id="CM047941">
    <property type="protein sequence ID" value="KAI9903327.1"/>
    <property type="molecule type" value="Genomic_DNA"/>
</dbReference>
<sequence>MPVFPKEAPPLLFRCCVVVVVVVVVVVQRDEATAVAAVAAVVPSRATSRAGYGHARASFIETQETELVREWRQVRGLGDAAAEAVTCSMPHFLDAGRTTQDATYWRDAHLCLQSTVPYVPTY</sequence>
<reference evidence="1" key="1">
    <citation type="submission" date="2022-10" db="EMBL/GenBank/DDBJ databases">
        <title>Complete Genome of Trichothecium roseum strain YXFP-22015, a Plant Pathogen Isolated from Citrus.</title>
        <authorList>
            <person name="Wang Y."/>
            <person name="Zhu L."/>
        </authorList>
    </citation>
    <scope>NUCLEOTIDE SEQUENCE</scope>
    <source>
        <strain evidence="1">YXFP-22015</strain>
    </source>
</reference>
<evidence type="ECO:0000313" key="1">
    <source>
        <dbReference type="EMBL" id="KAI9903327.1"/>
    </source>
</evidence>
<evidence type="ECO:0000313" key="2">
    <source>
        <dbReference type="Proteomes" id="UP001163324"/>
    </source>
</evidence>
<gene>
    <name evidence="1" type="ORF">N3K66_002679</name>
</gene>
<dbReference type="Proteomes" id="UP001163324">
    <property type="component" value="Chromosome 2"/>
</dbReference>